<sequence>MATGFRTAERLSKKYPQCTIKTAIIGDSQAKYLYQHFNAHSCDAPAFVTYNGACFSDVMQLLDHIPQTVGTLILHVGTNDLAKDGAQASLERLREVLGHIRSARPEIKRIYLSLVLPRSVNRRLRFSNHRFVRWFNGQVSTFNIEASKLCRRASGTFFIRHAFSEMPARRVLAADGLHPSFEGVALLALHLQNIIMQNKEQGPTGWSDTPRATRTPESAGSGRPASPNTERGGTQPTNTTSQDSQPPTAGSQRRSTPPAEARSPYLLRGTFCTFSDAVRSRPAQQK</sequence>
<accession>A0AC60QZQ8</accession>
<gene>
    <name evidence="1" type="ORF">HPB47_019049</name>
</gene>
<protein>
    <submittedName>
        <fullName evidence="1">Uncharacterized protein</fullName>
    </submittedName>
</protein>
<keyword evidence="2" id="KW-1185">Reference proteome</keyword>
<comment type="caution">
    <text evidence="1">The sequence shown here is derived from an EMBL/GenBank/DDBJ whole genome shotgun (WGS) entry which is preliminary data.</text>
</comment>
<reference evidence="1 2" key="1">
    <citation type="journal article" date="2020" name="Cell">
        <title>Large-Scale Comparative Analyses of Tick Genomes Elucidate Their Genetic Diversity and Vector Capacities.</title>
        <authorList>
            <consortium name="Tick Genome and Microbiome Consortium (TIGMIC)"/>
            <person name="Jia N."/>
            <person name="Wang J."/>
            <person name="Shi W."/>
            <person name="Du L."/>
            <person name="Sun Y."/>
            <person name="Zhan W."/>
            <person name="Jiang J.F."/>
            <person name="Wang Q."/>
            <person name="Zhang B."/>
            <person name="Ji P."/>
            <person name="Bell-Sakyi L."/>
            <person name="Cui X.M."/>
            <person name="Yuan T.T."/>
            <person name="Jiang B.G."/>
            <person name="Yang W.F."/>
            <person name="Lam T.T."/>
            <person name="Chang Q.C."/>
            <person name="Ding S.J."/>
            <person name="Wang X.J."/>
            <person name="Zhu J.G."/>
            <person name="Ruan X.D."/>
            <person name="Zhao L."/>
            <person name="Wei J.T."/>
            <person name="Ye R.Z."/>
            <person name="Que T.C."/>
            <person name="Du C.H."/>
            <person name="Zhou Y.H."/>
            <person name="Cheng J.X."/>
            <person name="Dai P.F."/>
            <person name="Guo W.B."/>
            <person name="Han X.H."/>
            <person name="Huang E.J."/>
            <person name="Li L.F."/>
            <person name="Wei W."/>
            <person name="Gao Y.C."/>
            <person name="Liu J.Z."/>
            <person name="Shao H.Z."/>
            <person name="Wang X."/>
            <person name="Wang C.C."/>
            <person name="Yang T.C."/>
            <person name="Huo Q.B."/>
            <person name="Li W."/>
            <person name="Chen H.Y."/>
            <person name="Chen S.E."/>
            <person name="Zhou L.G."/>
            <person name="Ni X.B."/>
            <person name="Tian J.H."/>
            <person name="Sheng Y."/>
            <person name="Liu T."/>
            <person name="Pan Y.S."/>
            <person name="Xia L.Y."/>
            <person name="Li J."/>
            <person name="Zhao F."/>
            <person name="Cao W.C."/>
        </authorList>
    </citation>
    <scope>NUCLEOTIDE SEQUENCE [LARGE SCALE GENOMIC DNA]</scope>
    <source>
        <strain evidence="1">Iper-2018</strain>
    </source>
</reference>
<evidence type="ECO:0000313" key="1">
    <source>
        <dbReference type="EMBL" id="KAG0445158.1"/>
    </source>
</evidence>
<dbReference type="EMBL" id="JABSTQ010000843">
    <property type="protein sequence ID" value="KAG0445158.1"/>
    <property type="molecule type" value="Genomic_DNA"/>
</dbReference>
<organism evidence="1 2">
    <name type="scientific">Ixodes persulcatus</name>
    <name type="common">Taiga tick</name>
    <dbReference type="NCBI Taxonomy" id="34615"/>
    <lineage>
        <taxon>Eukaryota</taxon>
        <taxon>Metazoa</taxon>
        <taxon>Ecdysozoa</taxon>
        <taxon>Arthropoda</taxon>
        <taxon>Chelicerata</taxon>
        <taxon>Arachnida</taxon>
        <taxon>Acari</taxon>
        <taxon>Parasitiformes</taxon>
        <taxon>Ixodida</taxon>
        <taxon>Ixodoidea</taxon>
        <taxon>Ixodidae</taxon>
        <taxon>Ixodinae</taxon>
        <taxon>Ixodes</taxon>
    </lineage>
</organism>
<name>A0AC60QZQ8_IXOPE</name>
<dbReference type="Proteomes" id="UP000805193">
    <property type="component" value="Unassembled WGS sequence"/>
</dbReference>
<proteinExistence type="predicted"/>
<evidence type="ECO:0000313" key="2">
    <source>
        <dbReference type="Proteomes" id="UP000805193"/>
    </source>
</evidence>